<dbReference type="EMBL" id="VYKJ01000002">
    <property type="protein sequence ID" value="KAA9001969.1"/>
    <property type="molecule type" value="Genomic_DNA"/>
</dbReference>
<evidence type="ECO:0000256" key="4">
    <source>
        <dbReference type="ARBA" id="ARBA00022475"/>
    </source>
</evidence>
<keyword evidence="5" id="KW-0597">Phosphoprotein</keyword>
<reference evidence="13 14" key="1">
    <citation type="submission" date="2019-09" db="EMBL/GenBank/DDBJ databases">
        <authorList>
            <person name="Li Y."/>
        </authorList>
    </citation>
    <scope>NUCLEOTIDE SEQUENCE [LARGE SCALE GENOMIC DNA]</scope>
    <source>
        <strain evidence="13 14">L3-3HA</strain>
    </source>
</reference>
<dbReference type="Pfam" id="PF02518">
    <property type="entry name" value="HATPase_c"/>
    <property type="match status" value="1"/>
</dbReference>
<evidence type="ECO:0000256" key="9">
    <source>
        <dbReference type="ARBA" id="ARBA00022840"/>
    </source>
</evidence>
<gene>
    <name evidence="13" type="primary">rstB</name>
    <name evidence="13" type="ORF">FJU30_06735</name>
</gene>
<feature type="domain" description="HAMP" evidence="12">
    <location>
        <begin position="158"/>
        <end position="210"/>
    </location>
</feature>
<organism evidence="13 14">
    <name type="scientific">Affinibrenneria salicis</name>
    <dbReference type="NCBI Taxonomy" id="2590031"/>
    <lineage>
        <taxon>Bacteria</taxon>
        <taxon>Pseudomonadati</taxon>
        <taxon>Pseudomonadota</taxon>
        <taxon>Gammaproteobacteria</taxon>
        <taxon>Enterobacterales</taxon>
        <taxon>Pectobacteriaceae</taxon>
        <taxon>Affinibrenneria</taxon>
    </lineage>
</organism>
<keyword evidence="4" id="KW-1003">Cell membrane</keyword>
<dbReference type="Gene3D" id="3.30.565.10">
    <property type="entry name" value="Histidine kinase-like ATPase, C-terminal domain"/>
    <property type="match status" value="1"/>
</dbReference>
<comment type="catalytic activity">
    <reaction evidence="1">
        <text>ATP + protein L-histidine = ADP + protein N-phospho-L-histidine.</text>
        <dbReference type="EC" id="2.7.13.3"/>
    </reaction>
</comment>
<dbReference type="InterPro" id="IPR004358">
    <property type="entry name" value="Sig_transdc_His_kin-like_C"/>
</dbReference>
<dbReference type="InterPro" id="IPR003594">
    <property type="entry name" value="HATPase_dom"/>
</dbReference>
<evidence type="ECO:0000256" key="6">
    <source>
        <dbReference type="ARBA" id="ARBA00022679"/>
    </source>
</evidence>
<dbReference type="CDD" id="cd00082">
    <property type="entry name" value="HisKA"/>
    <property type="match status" value="1"/>
</dbReference>
<dbReference type="InterPro" id="IPR036890">
    <property type="entry name" value="HATPase_C_sf"/>
</dbReference>
<dbReference type="SMART" id="SM00387">
    <property type="entry name" value="HATPase_c"/>
    <property type="match status" value="1"/>
</dbReference>
<keyword evidence="10" id="KW-0472">Membrane</keyword>
<keyword evidence="6 13" id="KW-0808">Transferase</keyword>
<dbReference type="SMART" id="SM00388">
    <property type="entry name" value="HisKA"/>
    <property type="match status" value="1"/>
</dbReference>
<name>A0A5J5G4J7_9GAMM</name>
<evidence type="ECO:0000256" key="8">
    <source>
        <dbReference type="ARBA" id="ARBA00022777"/>
    </source>
</evidence>
<dbReference type="InterPro" id="IPR005467">
    <property type="entry name" value="His_kinase_dom"/>
</dbReference>
<keyword evidence="8 13" id="KW-0418">Kinase</keyword>
<dbReference type="CDD" id="cd06225">
    <property type="entry name" value="HAMP"/>
    <property type="match status" value="1"/>
</dbReference>
<protein>
    <recommendedName>
        <fullName evidence="3">histidine kinase</fullName>
        <ecNumber evidence="3">2.7.13.3</ecNumber>
    </recommendedName>
</protein>
<sequence length="427" mass="48820">MKKLFIQFFLLLFASFLVMTLLVGLVYKVTAERAGRQSMDDLMKSSLYLIRNELHTIPPRDWHKTISQLDLNLSFKLHIEPLSKYQLSPAAQRRLRQGEIVALDDEYTFIQRIPRSHYVLAVGPIPYLFFLHEMRLLDLLLVMVIGLSLALPVFLWIRPHWKEMLKLESAAQRLGDGHLEERTHFDATSSLHRLGVAFNRMADNLNQLIASKKQLIDSIAHELRTPLVRLRYRLAISDDLAEDERQAFNHDIGQLEALIDELLTYARLDRPQVTLNLSELDLSHWLRAKIDDLRQIRPDKTLELTIPHEADFGPIDARLMERVLDNLINNALRFCRQRIRISLWRDNHLACLQVEDDGQGIAPDDRRQIFEPFVRLQAGENQSGGGCGLGLAIVSAIAHACEGTIVADSSALGGACFRFCWPVKTPS</sequence>
<evidence type="ECO:0000259" key="11">
    <source>
        <dbReference type="PROSITE" id="PS50109"/>
    </source>
</evidence>
<dbReference type="EC" id="2.7.13.3" evidence="3"/>
<keyword evidence="10" id="KW-0812">Transmembrane</keyword>
<dbReference type="SUPFAM" id="SSF55874">
    <property type="entry name" value="ATPase domain of HSP90 chaperone/DNA topoisomerase II/histidine kinase"/>
    <property type="match status" value="1"/>
</dbReference>
<keyword evidence="7" id="KW-0547">Nucleotide-binding</keyword>
<dbReference type="Gene3D" id="1.10.287.130">
    <property type="match status" value="1"/>
</dbReference>
<proteinExistence type="predicted"/>
<dbReference type="PROSITE" id="PS50109">
    <property type="entry name" value="HIS_KIN"/>
    <property type="match status" value="1"/>
</dbReference>
<accession>A0A5J5G4J7</accession>
<dbReference type="PRINTS" id="PR00344">
    <property type="entry name" value="BCTRLSENSOR"/>
</dbReference>
<dbReference type="InterPro" id="IPR050980">
    <property type="entry name" value="2C_sensor_his_kinase"/>
</dbReference>
<evidence type="ECO:0000256" key="10">
    <source>
        <dbReference type="SAM" id="Phobius"/>
    </source>
</evidence>
<dbReference type="AlphaFoldDB" id="A0A5J5G4J7"/>
<dbReference type="OrthoDB" id="9804645at2"/>
<feature type="domain" description="Histidine kinase" evidence="11">
    <location>
        <begin position="218"/>
        <end position="425"/>
    </location>
</feature>
<evidence type="ECO:0000256" key="2">
    <source>
        <dbReference type="ARBA" id="ARBA00004651"/>
    </source>
</evidence>
<dbReference type="InterPro" id="IPR003661">
    <property type="entry name" value="HisK_dim/P_dom"/>
</dbReference>
<evidence type="ECO:0000256" key="3">
    <source>
        <dbReference type="ARBA" id="ARBA00012438"/>
    </source>
</evidence>
<keyword evidence="10" id="KW-1133">Transmembrane helix</keyword>
<comment type="caution">
    <text evidence="13">The sequence shown here is derived from an EMBL/GenBank/DDBJ whole genome shotgun (WGS) entry which is preliminary data.</text>
</comment>
<dbReference type="RefSeq" id="WP_150434206.1">
    <property type="nucleotide sequence ID" value="NZ_VYKJ01000002.1"/>
</dbReference>
<dbReference type="GO" id="GO:0005886">
    <property type="term" value="C:plasma membrane"/>
    <property type="evidence" value="ECO:0007669"/>
    <property type="project" value="UniProtKB-SubCell"/>
</dbReference>
<evidence type="ECO:0000313" key="14">
    <source>
        <dbReference type="Proteomes" id="UP000335415"/>
    </source>
</evidence>
<dbReference type="SMART" id="SM00304">
    <property type="entry name" value="HAMP"/>
    <property type="match status" value="1"/>
</dbReference>
<evidence type="ECO:0000313" key="13">
    <source>
        <dbReference type="EMBL" id="KAA9001969.1"/>
    </source>
</evidence>
<evidence type="ECO:0000256" key="5">
    <source>
        <dbReference type="ARBA" id="ARBA00022553"/>
    </source>
</evidence>
<dbReference type="NCBIfam" id="NF007898">
    <property type="entry name" value="PRK10604.1"/>
    <property type="match status" value="1"/>
</dbReference>
<dbReference type="Proteomes" id="UP000335415">
    <property type="component" value="Unassembled WGS sequence"/>
</dbReference>
<dbReference type="SUPFAM" id="SSF47384">
    <property type="entry name" value="Homodimeric domain of signal transducing histidine kinase"/>
    <property type="match status" value="1"/>
</dbReference>
<evidence type="ECO:0000259" key="12">
    <source>
        <dbReference type="PROSITE" id="PS50885"/>
    </source>
</evidence>
<evidence type="ECO:0000256" key="1">
    <source>
        <dbReference type="ARBA" id="ARBA00000085"/>
    </source>
</evidence>
<dbReference type="Pfam" id="PF00512">
    <property type="entry name" value="HisKA"/>
    <property type="match status" value="1"/>
</dbReference>
<dbReference type="InterPro" id="IPR003660">
    <property type="entry name" value="HAMP_dom"/>
</dbReference>
<dbReference type="PANTHER" id="PTHR44936:SF10">
    <property type="entry name" value="SENSOR PROTEIN RSTB"/>
    <property type="match status" value="1"/>
</dbReference>
<keyword evidence="9" id="KW-0067">ATP-binding</keyword>
<evidence type="ECO:0000256" key="7">
    <source>
        <dbReference type="ARBA" id="ARBA00022741"/>
    </source>
</evidence>
<dbReference type="InterPro" id="IPR036097">
    <property type="entry name" value="HisK_dim/P_sf"/>
</dbReference>
<feature type="transmembrane region" description="Helical" evidence="10">
    <location>
        <begin position="136"/>
        <end position="157"/>
    </location>
</feature>
<dbReference type="Pfam" id="PF00672">
    <property type="entry name" value="HAMP"/>
    <property type="match status" value="1"/>
</dbReference>
<dbReference type="PROSITE" id="PS50885">
    <property type="entry name" value="HAMP"/>
    <property type="match status" value="1"/>
</dbReference>
<dbReference type="GO" id="GO:0000155">
    <property type="term" value="F:phosphorelay sensor kinase activity"/>
    <property type="evidence" value="ECO:0007669"/>
    <property type="project" value="InterPro"/>
</dbReference>
<dbReference type="GO" id="GO:0005524">
    <property type="term" value="F:ATP binding"/>
    <property type="evidence" value="ECO:0007669"/>
    <property type="project" value="UniProtKB-KW"/>
</dbReference>
<comment type="subcellular location">
    <subcellularLocation>
        <location evidence="2">Cell membrane</location>
        <topology evidence="2">Multi-pass membrane protein</topology>
    </subcellularLocation>
</comment>
<dbReference type="PANTHER" id="PTHR44936">
    <property type="entry name" value="SENSOR PROTEIN CREC"/>
    <property type="match status" value="1"/>
</dbReference>
<keyword evidence="14" id="KW-1185">Reference proteome</keyword>